<dbReference type="SUPFAM" id="SSF54928">
    <property type="entry name" value="RNA-binding domain, RBD"/>
    <property type="match status" value="1"/>
</dbReference>
<protein>
    <submittedName>
        <fullName evidence="5">Uncharacterized protein LOC120111756</fullName>
    </submittedName>
</protein>
<dbReference type="KEGG" id="pda:120111756"/>
<dbReference type="InterPro" id="IPR025836">
    <property type="entry name" value="Zn_knuckle_CX2CX4HX4C"/>
</dbReference>
<keyword evidence="1" id="KW-0862">Zinc</keyword>
<evidence type="ECO:0000313" key="5">
    <source>
        <dbReference type="RefSeq" id="XP_038985574.1"/>
    </source>
</evidence>
<organism evidence="4 5">
    <name type="scientific">Phoenix dactylifera</name>
    <name type="common">Date palm</name>
    <dbReference type="NCBI Taxonomy" id="42345"/>
    <lineage>
        <taxon>Eukaryota</taxon>
        <taxon>Viridiplantae</taxon>
        <taxon>Streptophyta</taxon>
        <taxon>Embryophyta</taxon>
        <taxon>Tracheophyta</taxon>
        <taxon>Spermatophyta</taxon>
        <taxon>Magnoliopsida</taxon>
        <taxon>Liliopsida</taxon>
        <taxon>Arecaceae</taxon>
        <taxon>Coryphoideae</taxon>
        <taxon>Phoeniceae</taxon>
        <taxon>Phoenix</taxon>
    </lineage>
</organism>
<dbReference type="InterPro" id="IPR040256">
    <property type="entry name" value="At4g02000-like"/>
</dbReference>
<dbReference type="Proteomes" id="UP000228380">
    <property type="component" value="Chromosome 8"/>
</dbReference>
<dbReference type="InterPro" id="IPR035979">
    <property type="entry name" value="RBD_domain_sf"/>
</dbReference>
<dbReference type="GO" id="GO:0008270">
    <property type="term" value="F:zinc ion binding"/>
    <property type="evidence" value="ECO:0007669"/>
    <property type="project" value="UniProtKB-KW"/>
</dbReference>
<dbReference type="PROSITE" id="PS50158">
    <property type="entry name" value="ZF_CCHC"/>
    <property type="match status" value="1"/>
</dbReference>
<dbReference type="Pfam" id="PF14111">
    <property type="entry name" value="DUF4283"/>
    <property type="match status" value="1"/>
</dbReference>
<evidence type="ECO:0000256" key="1">
    <source>
        <dbReference type="PROSITE-ProRule" id="PRU00047"/>
    </source>
</evidence>
<dbReference type="OrthoDB" id="785009at2759"/>
<keyword evidence="1" id="KW-0863">Zinc-finger</keyword>
<dbReference type="InterPro" id="IPR001878">
    <property type="entry name" value="Znf_CCHC"/>
</dbReference>
<dbReference type="Pfam" id="PF14392">
    <property type="entry name" value="zf-CCHC_4"/>
    <property type="match status" value="1"/>
</dbReference>
<sequence>MEAGGGDAAQPETGKEGGQASRGVGTAPKSRSWAEVAKGVPRQSAWTSHRMPPRVLEMLRSTSAEVVDVPEEELEGSRAEWQSTTVIVRSLGRPVPIDWVAREFKRVGRLDYNVECFSLMDGFIAVRFAKEEDREAALKNGPWSVAGQLLAMERWRPNFVPGVGGIDRVVVWLRLPRLPLDYWRRETILRIAASAGNPLAVDGFTEQGGRYGFARVKVELNVSNPLKPGILVRGKYGGAEETFWQGFIYENLPAPCSRCGRIGHSSSECGYPSSVGWRGGTGSGPREGEGRYRGGSPGG</sequence>
<gene>
    <name evidence="5" type="primary">LOC120111756</name>
</gene>
<name>A0A8B9AQH2_PHODC</name>
<accession>A0A8B9AQH2</accession>
<feature type="region of interest" description="Disordered" evidence="2">
    <location>
        <begin position="273"/>
        <end position="299"/>
    </location>
</feature>
<evidence type="ECO:0000313" key="4">
    <source>
        <dbReference type="Proteomes" id="UP000228380"/>
    </source>
</evidence>
<proteinExistence type="predicted"/>
<feature type="domain" description="CCHC-type" evidence="3">
    <location>
        <begin position="256"/>
        <end position="269"/>
    </location>
</feature>
<feature type="region of interest" description="Disordered" evidence="2">
    <location>
        <begin position="1"/>
        <end position="46"/>
    </location>
</feature>
<reference evidence="5" key="2">
    <citation type="submission" date="2025-08" db="UniProtKB">
        <authorList>
            <consortium name="RefSeq"/>
        </authorList>
    </citation>
    <scope>IDENTIFICATION</scope>
    <source>
        <tissue evidence="5">Young leaves</tissue>
    </source>
</reference>
<keyword evidence="1" id="KW-0479">Metal-binding</keyword>
<dbReference type="RefSeq" id="XP_038985574.1">
    <property type="nucleotide sequence ID" value="XM_039129646.1"/>
</dbReference>
<dbReference type="GeneID" id="120111756"/>
<reference evidence="4" key="1">
    <citation type="journal article" date="2019" name="Nat. Commun.">
        <title>Genome-wide association mapping of date palm fruit traits.</title>
        <authorList>
            <person name="Hazzouri K.M."/>
            <person name="Gros-Balthazard M."/>
            <person name="Flowers J.M."/>
            <person name="Copetti D."/>
            <person name="Lemansour A."/>
            <person name="Lebrun M."/>
            <person name="Masmoudi K."/>
            <person name="Ferrand S."/>
            <person name="Dhar M.I."/>
            <person name="Fresquez Z.A."/>
            <person name="Rosas U."/>
            <person name="Zhang J."/>
            <person name="Talag J."/>
            <person name="Lee S."/>
            <person name="Kudrna D."/>
            <person name="Powell R.F."/>
            <person name="Leitch I.J."/>
            <person name="Krueger R.R."/>
            <person name="Wing R.A."/>
            <person name="Amiri K.M.A."/>
            <person name="Purugganan M.D."/>
        </authorList>
    </citation>
    <scope>NUCLEOTIDE SEQUENCE [LARGE SCALE GENOMIC DNA]</scope>
    <source>
        <strain evidence="4">cv. Khalas</strain>
    </source>
</reference>
<dbReference type="AlphaFoldDB" id="A0A8B9AQH2"/>
<dbReference type="InterPro" id="IPR025558">
    <property type="entry name" value="DUF4283"/>
</dbReference>
<dbReference type="GO" id="GO:0003676">
    <property type="term" value="F:nucleic acid binding"/>
    <property type="evidence" value="ECO:0007669"/>
    <property type="project" value="InterPro"/>
</dbReference>
<keyword evidence="4" id="KW-1185">Reference proteome</keyword>
<evidence type="ECO:0000259" key="3">
    <source>
        <dbReference type="PROSITE" id="PS50158"/>
    </source>
</evidence>
<evidence type="ECO:0000256" key="2">
    <source>
        <dbReference type="SAM" id="MobiDB-lite"/>
    </source>
</evidence>
<dbReference type="PANTHER" id="PTHR31286">
    <property type="entry name" value="GLYCINE-RICH CELL WALL STRUCTURAL PROTEIN 1.8-LIKE"/>
    <property type="match status" value="1"/>
</dbReference>
<dbReference type="PANTHER" id="PTHR31286:SF99">
    <property type="entry name" value="DUF4283 DOMAIN-CONTAINING PROTEIN"/>
    <property type="match status" value="1"/>
</dbReference>